<keyword evidence="1" id="KW-0472">Membrane</keyword>
<sequence>MRKLKFSTLFYIIGLFVFFILLNNIDFNKSEISSTKEEIASYLVETENKHIIKNDMFTNVSNFIILSAFIGLVIILFLKRKSLEEETNQIQEQSLNIEEAKREDINYLGRYCVDFNITIEDLERLTKEKSI</sequence>
<organism evidence="2">
    <name type="scientific">Aliarcobacter butzleri</name>
    <dbReference type="NCBI Taxonomy" id="28197"/>
    <lineage>
        <taxon>Bacteria</taxon>
        <taxon>Pseudomonadati</taxon>
        <taxon>Campylobacterota</taxon>
        <taxon>Epsilonproteobacteria</taxon>
        <taxon>Campylobacterales</taxon>
        <taxon>Arcobacteraceae</taxon>
        <taxon>Aliarcobacter</taxon>
    </lineage>
</organism>
<evidence type="ECO:0000313" key="2">
    <source>
        <dbReference type="EMBL" id="AHG28748.1"/>
    </source>
</evidence>
<geneLocation type="plasmid" evidence="2">
    <name>AB-1119-LD</name>
</geneLocation>
<feature type="transmembrane region" description="Helical" evidence="1">
    <location>
        <begin position="60"/>
        <end position="78"/>
    </location>
</feature>
<dbReference type="RefSeq" id="WP_032072649.1">
    <property type="nucleotide sequence ID" value="NC_025153.1"/>
</dbReference>
<evidence type="ECO:0000256" key="1">
    <source>
        <dbReference type="SAM" id="Phobius"/>
    </source>
</evidence>
<dbReference type="EMBL" id="KF740630">
    <property type="protein sequence ID" value="AHG28748.1"/>
    <property type="molecule type" value="Genomic_DNA"/>
</dbReference>
<keyword evidence="1" id="KW-0812">Transmembrane</keyword>
<name>W0LVV3_9BACT</name>
<accession>W0LVV3</accession>
<reference evidence="2" key="1">
    <citation type="journal article" date="2014" name="PLoS ONE">
        <title>Presence and analysis of plasmids in human and animal associated arcobacter species.</title>
        <authorList>
            <person name="Douidah L."/>
            <person name="De Zutter L."/>
            <person name="Van Nieuwerburgh F."/>
            <person name="Deforce D."/>
            <person name="Ingmer H."/>
            <person name="Vandenberg O."/>
            <person name="Van den Abeele A.M."/>
            <person name="Houf K."/>
        </authorList>
    </citation>
    <scope>NUCLEOTIDE SEQUENCE</scope>
    <source>
        <strain evidence="2">AC1119</strain>
        <plasmid evidence="2">AB-1119-LD</plasmid>
    </source>
</reference>
<protein>
    <submittedName>
        <fullName evidence="2">Uncharacterized protein</fullName>
    </submittedName>
</protein>
<dbReference type="AlphaFoldDB" id="W0LVV3"/>
<proteinExistence type="predicted"/>
<feature type="transmembrane region" description="Helical" evidence="1">
    <location>
        <begin position="7"/>
        <end position="25"/>
    </location>
</feature>
<keyword evidence="1" id="KW-1133">Transmembrane helix</keyword>
<keyword evidence="2" id="KW-0614">Plasmid</keyword>